<dbReference type="InterPro" id="IPR054551">
    <property type="entry name" value="RSC4_Ig-like"/>
</dbReference>
<dbReference type="Gene3D" id="1.20.920.10">
    <property type="entry name" value="Bromodomain-like"/>
    <property type="match status" value="2"/>
</dbReference>
<dbReference type="PROSITE" id="PS00633">
    <property type="entry name" value="BROMODOMAIN_1"/>
    <property type="match status" value="1"/>
</dbReference>
<feature type="domain" description="Bromo" evidence="10">
    <location>
        <begin position="65"/>
        <end position="135"/>
    </location>
</feature>
<feature type="compositionally biased region" description="Pro residues" evidence="9">
    <location>
        <begin position="177"/>
        <end position="195"/>
    </location>
</feature>
<keyword evidence="5 8" id="KW-0103">Bromodomain</keyword>
<feature type="region of interest" description="Disordered" evidence="9">
    <location>
        <begin position="357"/>
        <end position="411"/>
    </location>
</feature>
<feature type="compositionally biased region" description="Low complexity" evidence="9">
    <location>
        <begin position="381"/>
        <end position="395"/>
    </location>
</feature>
<evidence type="ECO:0000256" key="7">
    <source>
        <dbReference type="ARBA" id="ARBA00023242"/>
    </source>
</evidence>
<sequence>MESAAKRKAAGAAQADNEGRPAKRQKVPDEPPATPTAKDNEETHETTTNRGLKFLESLRAAKDKTGRPIATHFLELPDKNELPDYYDVIKLPISIQTMEDKLKAHGYATLGQLESDCKRLVNNAKMYNDKKSLVYEDAERLRKTASNWMTKHNPAYRIRGYQAMPTPIPGEDGTTPARPPPRVAAPTPRPPPATPTPDLTERPRRTAAPVPNTPAPSKLRHSVSAPKVEKTDSTSFDGKTFQEAQEQIITGLIDYVEPESELHIFLPFVNLPSRSLKDYYQLIKHPVSLSGVQRKVRGVIGRNQPTGFTLFKSWNAFEEEMSWIWRNAREYNEDGSDLYNLSVELEEMFKEQLAAAKAKVEEPPQPKLKINMSTAAPLPQPKQQLKLRLRQSPSSEAHTPRARSSATPGVIVDNDALLRQQRHVHDGLNGSSEKPQTPQASGRTPSVSIAPQPSRLGAASPAAANGIKNDVPSPALSSVRPATMVSDGRTSVSGQTPHPMAPPQTVSRPASGSPHPNGVLAPQPAAYNPYHTPPNHYVPPTNPQAGVFRPSPLKNLNDALIPKVTITTAPTLNLPKPFTMTIPAHKQKMVQSITINLPPSHSHLQITPYLPVALDGRPWRSFYTLNGKLYSESLRTYPSQGVNGVAPGYEQGRKKGEPLYDAKLQPGVNRVEVEVIAEKKGKHESKDPKEAVEIERCVIFVNLMRA</sequence>
<dbReference type="GO" id="GO:0006368">
    <property type="term" value="P:transcription elongation by RNA polymerase II"/>
    <property type="evidence" value="ECO:0007669"/>
    <property type="project" value="TreeGrafter"/>
</dbReference>
<feature type="domain" description="Bromo" evidence="10">
    <location>
        <begin position="257"/>
        <end position="339"/>
    </location>
</feature>
<dbReference type="Pfam" id="PF22994">
    <property type="entry name" value="RSC4_Ig_like"/>
    <property type="match status" value="1"/>
</dbReference>
<keyword evidence="3" id="KW-0156">Chromatin regulator</keyword>
<reference evidence="11" key="1">
    <citation type="journal article" date="2020" name="Stud. Mycol.">
        <title>101 Dothideomycetes genomes: a test case for predicting lifestyles and emergence of pathogens.</title>
        <authorList>
            <person name="Haridas S."/>
            <person name="Albert R."/>
            <person name="Binder M."/>
            <person name="Bloem J."/>
            <person name="Labutti K."/>
            <person name="Salamov A."/>
            <person name="Andreopoulos B."/>
            <person name="Baker S."/>
            <person name="Barry K."/>
            <person name="Bills G."/>
            <person name="Bluhm B."/>
            <person name="Cannon C."/>
            <person name="Castanera R."/>
            <person name="Culley D."/>
            <person name="Daum C."/>
            <person name="Ezra D."/>
            <person name="Gonzalez J."/>
            <person name="Henrissat B."/>
            <person name="Kuo A."/>
            <person name="Liang C."/>
            <person name="Lipzen A."/>
            <person name="Lutzoni F."/>
            <person name="Magnuson J."/>
            <person name="Mondo S."/>
            <person name="Nolan M."/>
            <person name="Ohm R."/>
            <person name="Pangilinan J."/>
            <person name="Park H.-J."/>
            <person name="Ramirez L."/>
            <person name="Alfaro M."/>
            <person name="Sun H."/>
            <person name="Tritt A."/>
            <person name="Yoshinaga Y."/>
            <person name="Zwiers L.-H."/>
            <person name="Turgeon B."/>
            <person name="Goodwin S."/>
            <person name="Spatafora J."/>
            <person name="Crous P."/>
            <person name="Grigoriev I."/>
        </authorList>
    </citation>
    <scope>NUCLEOTIDE SEQUENCE</scope>
    <source>
        <strain evidence="11">CBS 119925</strain>
    </source>
</reference>
<dbReference type="CDD" id="cd04369">
    <property type="entry name" value="Bromodomain"/>
    <property type="match status" value="2"/>
</dbReference>
<evidence type="ECO:0000256" key="2">
    <source>
        <dbReference type="ARBA" id="ARBA00022737"/>
    </source>
</evidence>
<keyword evidence="12" id="KW-1185">Reference proteome</keyword>
<accession>A0A6A6VKY2</accession>
<evidence type="ECO:0000256" key="1">
    <source>
        <dbReference type="ARBA" id="ARBA00004123"/>
    </source>
</evidence>
<evidence type="ECO:0000256" key="5">
    <source>
        <dbReference type="ARBA" id="ARBA00023117"/>
    </source>
</evidence>
<proteinExistence type="predicted"/>
<dbReference type="EMBL" id="MU006563">
    <property type="protein sequence ID" value="KAF2750793.1"/>
    <property type="molecule type" value="Genomic_DNA"/>
</dbReference>
<dbReference type="PROSITE" id="PS50014">
    <property type="entry name" value="BROMODOMAIN_2"/>
    <property type="match status" value="2"/>
</dbReference>
<dbReference type="FunFam" id="1.20.920.10:FF:000083">
    <property type="entry name" value="WGS project CABT00000000 data, contig 2.8"/>
    <property type="match status" value="1"/>
</dbReference>
<evidence type="ECO:0000256" key="9">
    <source>
        <dbReference type="SAM" id="MobiDB-lite"/>
    </source>
</evidence>
<dbReference type="GO" id="GO:0006338">
    <property type="term" value="P:chromatin remodeling"/>
    <property type="evidence" value="ECO:0007669"/>
    <property type="project" value="InterPro"/>
</dbReference>
<feature type="compositionally biased region" description="Polar residues" evidence="9">
    <location>
        <begin position="429"/>
        <end position="451"/>
    </location>
</feature>
<keyword evidence="7" id="KW-0539">Nucleus</keyword>
<dbReference type="GO" id="GO:0003682">
    <property type="term" value="F:chromatin binding"/>
    <property type="evidence" value="ECO:0007669"/>
    <property type="project" value="TreeGrafter"/>
</dbReference>
<evidence type="ECO:0000256" key="6">
    <source>
        <dbReference type="ARBA" id="ARBA00023163"/>
    </source>
</evidence>
<protein>
    <submittedName>
        <fullName evidence="11">Bromodomain-containing protein</fullName>
    </submittedName>
</protein>
<dbReference type="PANTHER" id="PTHR16062:SF21">
    <property type="entry name" value="CHROMATIN STRUCTURE-REMODELING COMPLEX SUBUNIT RSC1-RELATED"/>
    <property type="match status" value="1"/>
</dbReference>
<dbReference type="InterPro" id="IPR036427">
    <property type="entry name" value="Bromodomain-like_sf"/>
</dbReference>
<evidence type="ECO:0000256" key="8">
    <source>
        <dbReference type="PROSITE-ProRule" id="PRU00035"/>
    </source>
</evidence>
<dbReference type="Proteomes" id="UP000799440">
    <property type="component" value="Unassembled WGS sequence"/>
</dbReference>
<dbReference type="OrthoDB" id="6017at2759"/>
<evidence type="ECO:0000256" key="4">
    <source>
        <dbReference type="ARBA" id="ARBA00023015"/>
    </source>
</evidence>
<dbReference type="InterPro" id="IPR001487">
    <property type="entry name" value="Bromodomain"/>
</dbReference>
<keyword evidence="4" id="KW-0805">Transcription regulation</keyword>
<name>A0A6A6VKY2_9PLEO</name>
<feature type="region of interest" description="Disordered" evidence="9">
    <location>
        <begin position="1"/>
        <end position="52"/>
    </location>
</feature>
<feature type="region of interest" description="Disordered" evidence="9">
    <location>
        <begin position="426"/>
        <end position="526"/>
    </location>
</feature>
<feature type="region of interest" description="Disordered" evidence="9">
    <location>
        <begin position="159"/>
        <end position="236"/>
    </location>
</feature>
<dbReference type="AlphaFoldDB" id="A0A6A6VKY2"/>
<dbReference type="PANTHER" id="PTHR16062">
    <property type="entry name" value="SWI/SNF-RELATED"/>
    <property type="match status" value="1"/>
</dbReference>
<gene>
    <name evidence="11" type="ORF">M011DRAFT_483716</name>
</gene>
<organism evidence="11 12">
    <name type="scientific">Sporormia fimetaria CBS 119925</name>
    <dbReference type="NCBI Taxonomy" id="1340428"/>
    <lineage>
        <taxon>Eukaryota</taxon>
        <taxon>Fungi</taxon>
        <taxon>Dikarya</taxon>
        <taxon>Ascomycota</taxon>
        <taxon>Pezizomycotina</taxon>
        <taxon>Dothideomycetes</taxon>
        <taxon>Pleosporomycetidae</taxon>
        <taxon>Pleosporales</taxon>
        <taxon>Sporormiaceae</taxon>
        <taxon>Sporormia</taxon>
    </lineage>
</organism>
<keyword evidence="2" id="KW-0677">Repeat</keyword>
<dbReference type="SUPFAM" id="SSF47370">
    <property type="entry name" value="Bromodomain"/>
    <property type="match status" value="2"/>
</dbReference>
<feature type="compositionally biased region" description="Basic and acidic residues" evidence="9">
    <location>
        <begin position="38"/>
        <end position="47"/>
    </location>
</feature>
<dbReference type="InterPro" id="IPR037382">
    <property type="entry name" value="Rsc/polybromo"/>
</dbReference>
<keyword evidence="6" id="KW-0804">Transcription</keyword>
<evidence type="ECO:0000313" key="12">
    <source>
        <dbReference type="Proteomes" id="UP000799440"/>
    </source>
</evidence>
<dbReference type="PRINTS" id="PR00503">
    <property type="entry name" value="BROMODOMAIN"/>
</dbReference>
<comment type="subcellular location">
    <subcellularLocation>
        <location evidence="1">Nucleus</location>
    </subcellularLocation>
</comment>
<dbReference type="SMART" id="SM00297">
    <property type="entry name" value="BROMO"/>
    <property type="match status" value="2"/>
</dbReference>
<dbReference type="GO" id="GO:0016586">
    <property type="term" value="C:RSC-type complex"/>
    <property type="evidence" value="ECO:0007669"/>
    <property type="project" value="InterPro"/>
</dbReference>
<dbReference type="Pfam" id="PF00439">
    <property type="entry name" value="Bromodomain"/>
    <property type="match status" value="2"/>
</dbReference>
<evidence type="ECO:0000313" key="11">
    <source>
        <dbReference type="EMBL" id="KAF2750793.1"/>
    </source>
</evidence>
<evidence type="ECO:0000256" key="3">
    <source>
        <dbReference type="ARBA" id="ARBA00022853"/>
    </source>
</evidence>
<evidence type="ECO:0000259" key="10">
    <source>
        <dbReference type="PROSITE" id="PS50014"/>
    </source>
</evidence>
<feature type="compositionally biased region" description="Basic and acidic residues" evidence="9">
    <location>
        <begin position="17"/>
        <end position="29"/>
    </location>
</feature>
<dbReference type="InterPro" id="IPR018359">
    <property type="entry name" value="Bromodomain_CS"/>
</dbReference>